<dbReference type="Gene3D" id="1.50.10.20">
    <property type="match status" value="1"/>
</dbReference>
<evidence type="ECO:0000256" key="6">
    <source>
        <dbReference type="ARBA" id="ARBA00022900"/>
    </source>
</evidence>
<protein>
    <recommendedName>
        <fullName evidence="16">Alpha-2-macroglobulin</fullName>
    </recommendedName>
</protein>
<reference evidence="14" key="1">
    <citation type="thesis" date="2020" institute="ProQuest LLC" country="789 East Eisenhower Parkway, Ann Arbor, MI, USA">
        <title>Comparative Genomics and Chromosome Evolution.</title>
        <authorList>
            <person name="Mudd A.B."/>
        </authorList>
    </citation>
    <scope>NUCLEOTIDE SEQUENCE</scope>
    <source>
        <strain evidence="14">HN-11 Male</strain>
        <tissue evidence="14">Kidney and liver</tissue>
    </source>
</reference>
<feature type="signal peptide" evidence="10">
    <location>
        <begin position="1"/>
        <end position="32"/>
    </location>
</feature>
<evidence type="ECO:0000256" key="7">
    <source>
        <dbReference type="ARBA" id="ARBA00023157"/>
    </source>
</evidence>
<evidence type="ECO:0000313" key="14">
    <source>
        <dbReference type="EMBL" id="KAG9472008.1"/>
    </source>
</evidence>
<dbReference type="FunFam" id="2.60.40.1930:FF:000001">
    <property type="entry name" value="CD109 isoform 3"/>
    <property type="match status" value="1"/>
</dbReference>
<dbReference type="PANTHER" id="PTHR11412">
    <property type="entry name" value="MACROGLOBULIN / COMPLEMENT"/>
    <property type="match status" value="1"/>
</dbReference>
<dbReference type="Gene3D" id="2.20.130.20">
    <property type="match status" value="1"/>
</dbReference>
<dbReference type="EMBL" id="WNTK01000080">
    <property type="protein sequence ID" value="KAG9472008.1"/>
    <property type="molecule type" value="Genomic_DNA"/>
</dbReference>
<dbReference type="Gene3D" id="2.60.40.1930">
    <property type="match status" value="2"/>
</dbReference>
<evidence type="ECO:0000259" key="12">
    <source>
        <dbReference type="SMART" id="SM01360"/>
    </source>
</evidence>
<dbReference type="PANTHER" id="PTHR11412:SF173">
    <property type="entry name" value="OVOSTATIN"/>
    <property type="match status" value="1"/>
</dbReference>
<evidence type="ECO:0000256" key="3">
    <source>
        <dbReference type="ARBA" id="ARBA00022525"/>
    </source>
</evidence>
<dbReference type="InterPro" id="IPR011626">
    <property type="entry name" value="Alpha-macroglobulin_TED"/>
</dbReference>
<dbReference type="GO" id="GO:0005615">
    <property type="term" value="C:extracellular space"/>
    <property type="evidence" value="ECO:0007669"/>
    <property type="project" value="InterPro"/>
</dbReference>
<dbReference type="InterPro" id="IPR008930">
    <property type="entry name" value="Terpenoid_cyclase/PrenylTrfase"/>
</dbReference>
<keyword evidence="6" id="KW-0722">Serine protease inhibitor</keyword>
<dbReference type="SUPFAM" id="SSF49410">
    <property type="entry name" value="Alpha-macroglobulin receptor domain"/>
    <property type="match status" value="1"/>
</dbReference>
<evidence type="ECO:0008006" key="16">
    <source>
        <dbReference type="Google" id="ProtNLM"/>
    </source>
</evidence>
<dbReference type="Proteomes" id="UP000770717">
    <property type="component" value="Unassembled WGS sequence"/>
</dbReference>
<dbReference type="Gene3D" id="2.60.120.1540">
    <property type="match status" value="1"/>
</dbReference>
<dbReference type="Pfam" id="PF00207">
    <property type="entry name" value="A2M"/>
    <property type="match status" value="1"/>
</dbReference>
<sequence length="1508" mass="166990">MPEHPVDRRSFSTMGRLLLCAALLCLVLGATAEPQYVLNVPASLVSGDPGKVCVNLIDCNERVSVSVSLEHNGRNVSIIAEDTDSPKYFQCGVFQVPIVTKAVPVAMIFTVTGAKTDLRERKTVVINTASISCMYQMDKPTYKPGQKVNWRLLCLDAQLKPVNQKYTVMYLQDPSRAKITQWLQPESKNGVLSGQFELVHDGALGSYVITAERESGYPLRQYFTVEEYRLPRVSLTLDSPQTISVTDESMKFKLTVMYSYGEPMPGSVTVRYCMQQQYYGRRQNCFKDKGDSCGNMVGELSADGTYEGTIDMHSTSVGSGGRSMNLDVTVTEAGTEIQTTESRYIWVTSQPASLSMDYDSMNQYYKRGINYPLVATLKNERGEPMPNQEIDIQIDNGETAKATTDPDGKIEYAIDTSSMVNPNFTITVSYTNPDQCYYSEWSNKDYPSSEYTVYRFYSFSGSFIQMRRPKGELICGQDYSIDIDYIINSEVKAITFYALMISNSAIVWSGQKDIELGGTKNGTFSMVIPVSYSMAPSSNMVIYSILPNEMIADTTSLNIEKCFKNQVSMTFSEEKVAPGSVIDAQLSAAPNSYCALRVIDSNLLLLNPYEQFSADRVYNSRRTYYFGYNVAGFDVEEPAPPCEDPDKLVFYNGRYYVPRSSSSEGDSYGIVKSVGLVVGTGLRIRKPEVCDNNPPPQNIIPLGGKNPGIGGGGFSSAPMAKLASLEMDSASGGGQIETVRTNFAETFMWVMVPLDNEGHATASDTLPDSITSWQGTAFCTSEESGFGMTRTPANVTTILPFFMDMPVQYSAVRGEVVVLKGVVRNNLEHHVKANAYLQDSPQYDATLTDGPQDACIPPGGHATYTWETSPKVIGEISFTATAEMTFIGKSCDGPSDSSQPLPKDTVVPTMVVEAEGIPQARTISNLVLVQEGKNVQLPISITLPDNVVQDSVKAFVTVVADIIGLSLENLNNLVQKPYGCGDQNLGRLWVIPHILNYLKKTEQLTEETLQKAKGYMSEGYQRQLSFISGGAYRLFSTSSEVNSVLTAETFACFEAISEYVYVDKDRQQQTLIWLENSQKLENGCFRAEGKPVTNQEGDNDVQYTATVAHALLESNYSLGHTLLNGAMECLRTASKSEQNMYNDVLMLYAFTMANDEEYRKPLFDKLMKKAINQDGTIHWEREDMPVMPKVPYFLPPFTSTEMLMTSYMLLSMARNPKRTREDLSAIAQASVWLVRQQNSNGGFSSTRDTRVAIQALAAVAEHFYVPNAQRTVTIRRNDGEVGTFNLNKDNSLVVHKQALPEANGDYLIEAIGSGWTMIQSTTQYNIPVPKENSAYSLSVSSSGSCLNGVARKITLNCTLSYQGSRNESGMAIVKTKMLSGYNPDYSSMSKLRDDNIISKYEITPKGEVVFYLDKVPHEPQLFSFDAMMDRTVYNLQTASATVFSYYEDTENGYAAYSHPCVPVKGDGGRTEESSPAVGPKDPPSKSRRKIGVVWMKEYGRKKMSKRKA</sequence>
<dbReference type="Pfam" id="PF17789">
    <property type="entry name" value="MG4"/>
    <property type="match status" value="1"/>
</dbReference>
<comment type="caution">
    <text evidence="14">The sequence shown here is derived from an EMBL/GenBank/DDBJ whole genome shotgun (WGS) entry which is preliminary data.</text>
</comment>
<dbReference type="GO" id="GO:0004867">
    <property type="term" value="F:serine-type endopeptidase inhibitor activity"/>
    <property type="evidence" value="ECO:0007669"/>
    <property type="project" value="UniProtKB-KW"/>
</dbReference>
<dbReference type="SMART" id="SM01359">
    <property type="entry name" value="A2M_N_2"/>
    <property type="match status" value="1"/>
</dbReference>
<dbReference type="Gene3D" id="2.60.40.1940">
    <property type="match status" value="1"/>
</dbReference>
<keyword evidence="7" id="KW-1015">Disulfide bond</keyword>
<evidence type="ECO:0000256" key="2">
    <source>
        <dbReference type="ARBA" id="ARBA00010952"/>
    </source>
</evidence>
<keyword evidence="8" id="KW-0325">Glycoprotein</keyword>
<dbReference type="InterPro" id="IPR050473">
    <property type="entry name" value="A2M/Complement_sys"/>
</dbReference>
<dbReference type="SUPFAM" id="SSF48239">
    <property type="entry name" value="Terpenoid cyclases/Protein prenyltransferases"/>
    <property type="match status" value="1"/>
</dbReference>
<comment type="subcellular location">
    <subcellularLocation>
        <location evidence="1">Secreted</location>
    </subcellularLocation>
</comment>
<evidence type="ECO:0000313" key="15">
    <source>
        <dbReference type="Proteomes" id="UP000770717"/>
    </source>
</evidence>
<dbReference type="InterPro" id="IPR041555">
    <property type="entry name" value="MG3"/>
</dbReference>
<dbReference type="OrthoDB" id="9998011at2759"/>
<dbReference type="Pfam" id="PF07678">
    <property type="entry name" value="TED_complement"/>
    <property type="match status" value="1"/>
</dbReference>
<evidence type="ECO:0000259" key="13">
    <source>
        <dbReference type="SMART" id="SM01361"/>
    </source>
</evidence>
<dbReference type="SUPFAM" id="SSF81296">
    <property type="entry name" value="E set domains"/>
    <property type="match status" value="1"/>
</dbReference>
<dbReference type="Gene3D" id="2.60.40.690">
    <property type="entry name" value="Alpha-macroglobulin, receptor-binding domain"/>
    <property type="match status" value="1"/>
</dbReference>
<evidence type="ECO:0000256" key="9">
    <source>
        <dbReference type="SAM" id="MobiDB-lite"/>
    </source>
</evidence>
<evidence type="ECO:0000256" key="5">
    <source>
        <dbReference type="ARBA" id="ARBA00022729"/>
    </source>
</evidence>
<feature type="domain" description="Alpha-2-macroglobulin bait region" evidence="11">
    <location>
        <begin position="464"/>
        <end position="606"/>
    </location>
</feature>
<name>A0A8J6JUJ6_ELECQ</name>
<feature type="domain" description="Alpha-2-macroglobulin" evidence="12">
    <location>
        <begin position="746"/>
        <end position="837"/>
    </location>
</feature>
<feature type="domain" description="Alpha-macroglobulin receptor-binding" evidence="13">
    <location>
        <begin position="1368"/>
        <end position="1456"/>
    </location>
</feature>
<organism evidence="14 15">
    <name type="scientific">Eleutherodactylus coqui</name>
    <name type="common">Puerto Rican coqui</name>
    <dbReference type="NCBI Taxonomy" id="57060"/>
    <lineage>
        <taxon>Eukaryota</taxon>
        <taxon>Metazoa</taxon>
        <taxon>Chordata</taxon>
        <taxon>Craniata</taxon>
        <taxon>Vertebrata</taxon>
        <taxon>Euteleostomi</taxon>
        <taxon>Amphibia</taxon>
        <taxon>Batrachia</taxon>
        <taxon>Anura</taxon>
        <taxon>Neobatrachia</taxon>
        <taxon>Hyloidea</taxon>
        <taxon>Eleutherodactylidae</taxon>
        <taxon>Eleutherodactylinae</taxon>
        <taxon>Eleutherodactylus</taxon>
        <taxon>Eleutherodactylus</taxon>
    </lineage>
</organism>
<accession>A0A8J6JUJ6</accession>
<feature type="region of interest" description="Disordered" evidence="9">
    <location>
        <begin position="1465"/>
        <end position="1491"/>
    </location>
</feature>
<keyword evidence="5 10" id="KW-0732">Signal</keyword>
<evidence type="ECO:0000256" key="1">
    <source>
        <dbReference type="ARBA" id="ARBA00004613"/>
    </source>
</evidence>
<dbReference type="Pfam" id="PF17791">
    <property type="entry name" value="MG3"/>
    <property type="match status" value="1"/>
</dbReference>
<dbReference type="SMART" id="SM01360">
    <property type="entry name" value="A2M"/>
    <property type="match status" value="1"/>
</dbReference>
<keyword evidence="4" id="KW-0646">Protease inhibitor</keyword>
<dbReference type="InterPro" id="IPR009048">
    <property type="entry name" value="A-macroglobulin_rcpt-bd"/>
</dbReference>
<evidence type="ECO:0000256" key="10">
    <source>
        <dbReference type="SAM" id="SignalP"/>
    </source>
</evidence>
<feature type="chain" id="PRO_5036433783" description="Alpha-2-macroglobulin" evidence="10">
    <location>
        <begin position="33"/>
        <end position="1508"/>
    </location>
</feature>
<evidence type="ECO:0000256" key="8">
    <source>
        <dbReference type="ARBA" id="ARBA00023180"/>
    </source>
</evidence>
<dbReference type="InterPro" id="IPR014756">
    <property type="entry name" value="Ig_E-set"/>
</dbReference>
<proteinExistence type="inferred from homology"/>
<dbReference type="InterPro" id="IPR001599">
    <property type="entry name" value="Macroglobln_a2"/>
</dbReference>
<comment type="similarity">
    <text evidence="2">Belongs to the protease inhibitor I39 (alpha-2-macroglobulin) family.</text>
</comment>
<dbReference type="SMART" id="SM01361">
    <property type="entry name" value="A2M_recep"/>
    <property type="match status" value="1"/>
</dbReference>
<dbReference type="InterPro" id="IPR011625">
    <property type="entry name" value="A2M_N_BRD"/>
</dbReference>
<dbReference type="EMBL" id="WNTK01000080">
    <property type="protein sequence ID" value="KAG9472009.1"/>
    <property type="molecule type" value="Genomic_DNA"/>
</dbReference>
<dbReference type="InterPro" id="IPR040839">
    <property type="entry name" value="MG4"/>
</dbReference>
<dbReference type="Pfam" id="PF07677">
    <property type="entry name" value="A2M_recep"/>
    <property type="match status" value="1"/>
</dbReference>
<evidence type="ECO:0000256" key="4">
    <source>
        <dbReference type="ARBA" id="ARBA00022690"/>
    </source>
</evidence>
<dbReference type="Gene3D" id="2.60.40.10">
    <property type="entry name" value="Immunoglobulins"/>
    <property type="match status" value="2"/>
</dbReference>
<dbReference type="Pfam" id="PF07703">
    <property type="entry name" value="A2M_BRD"/>
    <property type="match status" value="1"/>
</dbReference>
<dbReference type="InterPro" id="IPR036595">
    <property type="entry name" value="A-macroglobulin_rcpt-bd_sf"/>
</dbReference>
<dbReference type="InterPro" id="IPR013783">
    <property type="entry name" value="Ig-like_fold"/>
</dbReference>
<keyword evidence="15" id="KW-1185">Reference proteome</keyword>
<gene>
    <name evidence="14" type="ORF">GDO78_021654</name>
</gene>
<evidence type="ECO:0000259" key="11">
    <source>
        <dbReference type="SMART" id="SM01359"/>
    </source>
</evidence>
<dbReference type="SMART" id="SM01419">
    <property type="entry name" value="Thiol-ester_cl"/>
    <property type="match status" value="1"/>
</dbReference>
<dbReference type="Pfam" id="PF01835">
    <property type="entry name" value="MG2"/>
    <property type="match status" value="1"/>
</dbReference>
<dbReference type="InterPro" id="IPR002890">
    <property type="entry name" value="MG2"/>
</dbReference>
<dbReference type="InterPro" id="IPR047565">
    <property type="entry name" value="Alpha-macroglob_thiol-ester_cl"/>
</dbReference>
<keyword evidence="3" id="KW-0964">Secreted</keyword>